<organism evidence="2 3">
    <name type="scientific">Malassezia equina</name>
    <dbReference type="NCBI Taxonomy" id="1381935"/>
    <lineage>
        <taxon>Eukaryota</taxon>
        <taxon>Fungi</taxon>
        <taxon>Dikarya</taxon>
        <taxon>Basidiomycota</taxon>
        <taxon>Ustilaginomycotina</taxon>
        <taxon>Malasseziomycetes</taxon>
        <taxon>Malasseziales</taxon>
        <taxon>Malasseziaceae</taxon>
        <taxon>Malassezia</taxon>
    </lineage>
</organism>
<evidence type="ECO:0000313" key="3">
    <source>
        <dbReference type="Proteomes" id="UP001214415"/>
    </source>
</evidence>
<dbReference type="AlphaFoldDB" id="A0AAF0IY54"/>
<evidence type="ECO:0000256" key="1">
    <source>
        <dbReference type="SAM" id="Phobius"/>
    </source>
</evidence>
<keyword evidence="1" id="KW-0812">Transmembrane</keyword>
<keyword evidence="1" id="KW-1133">Transmembrane helix</keyword>
<sequence>MDASGVDVGAAQAGLRHRGAQAAHTARISTNEKDKRGLVPPTKPSLSPWAPLLDGVWHVQTYLSALFGFVLVEPPEGVAMLMTYGLLIYGVLLAFYHFPNYTVLAVHRMHYYLTGEHY</sequence>
<dbReference type="Proteomes" id="UP001214415">
    <property type="component" value="Chromosome 1"/>
</dbReference>
<dbReference type="EMBL" id="CP119900">
    <property type="protein sequence ID" value="WFD21772.1"/>
    <property type="molecule type" value="Genomic_DNA"/>
</dbReference>
<keyword evidence="3" id="KW-1185">Reference proteome</keyword>
<protein>
    <submittedName>
        <fullName evidence="2">Uncharacterized protein</fullName>
    </submittedName>
</protein>
<name>A0AAF0IY54_9BASI</name>
<feature type="transmembrane region" description="Helical" evidence="1">
    <location>
        <begin position="79"/>
        <end position="98"/>
    </location>
</feature>
<reference evidence="2" key="1">
    <citation type="submission" date="2023-03" db="EMBL/GenBank/DDBJ databases">
        <title>Mating type loci evolution in Malassezia.</title>
        <authorList>
            <person name="Coelho M.A."/>
        </authorList>
    </citation>
    <scope>NUCLEOTIDE SEQUENCE</scope>
    <source>
        <strain evidence="2">CBS 12830</strain>
    </source>
</reference>
<evidence type="ECO:0000313" key="2">
    <source>
        <dbReference type="EMBL" id="WFD21772.1"/>
    </source>
</evidence>
<gene>
    <name evidence="2" type="ORF">MEQU1_000428</name>
</gene>
<proteinExistence type="predicted"/>
<keyword evidence="1" id="KW-0472">Membrane</keyword>
<accession>A0AAF0IY54</accession>